<dbReference type="Gene3D" id="3.40.50.300">
    <property type="entry name" value="P-loop containing nucleotide triphosphate hydrolases"/>
    <property type="match status" value="2"/>
</dbReference>
<dbReference type="SMART" id="SM00958">
    <property type="entry name" value="SecA_PP_bind"/>
    <property type="match status" value="1"/>
</dbReference>
<evidence type="ECO:0000313" key="15">
    <source>
        <dbReference type="Proteomes" id="UP000263642"/>
    </source>
</evidence>
<dbReference type="PRINTS" id="PR00906">
    <property type="entry name" value="SECA"/>
</dbReference>
<dbReference type="PANTHER" id="PTHR30612">
    <property type="entry name" value="SECA INNER MEMBRANE COMPONENT OF SEC PROTEIN SECRETION SYSTEM"/>
    <property type="match status" value="1"/>
</dbReference>
<organism evidence="14 15">
    <name type="scientific">Gimesia maris</name>
    <dbReference type="NCBI Taxonomy" id="122"/>
    <lineage>
        <taxon>Bacteria</taxon>
        <taxon>Pseudomonadati</taxon>
        <taxon>Planctomycetota</taxon>
        <taxon>Planctomycetia</taxon>
        <taxon>Planctomycetales</taxon>
        <taxon>Planctomycetaceae</taxon>
        <taxon>Gimesia</taxon>
    </lineage>
</organism>
<dbReference type="PROSITE" id="PS51194">
    <property type="entry name" value="HELICASE_CTER"/>
    <property type="match status" value="1"/>
</dbReference>
<dbReference type="CDD" id="cd17928">
    <property type="entry name" value="DEXDc_SecA"/>
    <property type="match status" value="1"/>
</dbReference>
<dbReference type="SMART" id="SM00957">
    <property type="entry name" value="SecA_DEAD"/>
    <property type="match status" value="1"/>
</dbReference>
<dbReference type="InterPro" id="IPR036670">
    <property type="entry name" value="SecA_X-link_sf"/>
</dbReference>
<dbReference type="EMBL" id="DQAY01000019">
    <property type="protein sequence ID" value="HCO22007.1"/>
    <property type="molecule type" value="Genomic_DNA"/>
</dbReference>
<dbReference type="SUPFAM" id="SSF52540">
    <property type="entry name" value="P-loop containing nucleoside triphosphate hydrolases"/>
    <property type="match status" value="2"/>
</dbReference>
<evidence type="ECO:0000256" key="6">
    <source>
        <dbReference type="ARBA" id="ARBA00022927"/>
    </source>
</evidence>
<feature type="binding site" evidence="10">
    <location>
        <position position="519"/>
    </location>
    <ligand>
        <name>ATP</name>
        <dbReference type="ChEBI" id="CHEBI:30616"/>
    </ligand>
</feature>
<evidence type="ECO:0000256" key="1">
    <source>
        <dbReference type="ARBA" id="ARBA00022448"/>
    </source>
</evidence>
<dbReference type="GO" id="GO:0008564">
    <property type="term" value="F:protein-exporting ATPase activity"/>
    <property type="evidence" value="ECO:0007669"/>
    <property type="project" value="UniProtKB-EC"/>
</dbReference>
<dbReference type="InterPro" id="IPR020937">
    <property type="entry name" value="SecA_CS"/>
</dbReference>
<keyword evidence="4 10" id="KW-0547">Nucleotide-binding</keyword>
<dbReference type="InterPro" id="IPR027417">
    <property type="entry name" value="P-loop_NTPase"/>
</dbReference>
<dbReference type="GO" id="GO:0065002">
    <property type="term" value="P:intracellular protein transmembrane transport"/>
    <property type="evidence" value="ECO:0007669"/>
    <property type="project" value="UniProtKB-UniRule"/>
</dbReference>
<dbReference type="PROSITE" id="PS51192">
    <property type="entry name" value="HELICASE_ATP_BIND_1"/>
    <property type="match status" value="1"/>
</dbReference>
<dbReference type="GO" id="GO:0043952">
    <property type="term" value="P:protein transport by the Sec complex"/>
    <property type="evidence" value="ECO:0007669"/>
    <property type="project" value="TreeGrafter"/>
</dbReference>
<keyword evidence="7 10" id="KW-1278">Translocase</keyword>
<evidence type="ECO:0000313" key="14">
    <source>
        <dbReference type="EMBL" id="HCO22007.1"/>
    </source>
</evidence>
<dbReference type="FunFam" id="3.40.50.300:FF:000429">
    <property type="entry name" value="Preprotein translocase subunit SecA"/>
    <property type="match status" value="1"/>
</dbReference>
<evidence type="ECO:0000256" key="2">
    <source>
        <dbReference type="ARBA" id="ARBA00022475"/>
    </source>
</evidence>
<dbReference type="AlphaFoldDB" id="A0A3D3R209"/>
<evidence type="ECO:0000259" key="12">
    <source>
        <dbReference type="PROSITE" id="PS51194"/>
    </source>
</evidence>
<keyword evidence="5 10" id="KW-0067">ATP-binding</keyword>
<dbReference type="Pfam" id="PF01043">
    <property type="entry name" value="SecA_PP_bind"/>
    <property type="match status" value="1"/>
</dbReference>
<dbReference type="Pfam" id="PF21090">
    <property type="entry name" value="P-loop_SecA"/>
    <property type="match status" value="1"/>
</dbReference>
<dbReference type="GO" id="GO:0005886">
    <property type="term" value="C:plasma membrane"/>
    <property type="evidence" value="ECO:0007669"/>
    <property type="project" value="UniProtKB-SubCell"/>
</dbReference>
<sequence>MSIASHGYHWMKTGFRPAKSRLSRWSATASQIMQRCEALKKMSDDKLERYSLELRWRAKSGEPLKKILPEAYALVRESAWRVLKMEHFPVQLMGGIALFEGGIAEMQTGEGKTLTAVLPAYLRALMGKGCHVITVNDYLARRDSEIMGPVFNKLGLSVGCITSDMEDEDRRIAYGLDVTYGTANEMGFDFLRDRIRIGASAPGQLEQAITNHKNSGKEPLVQRGNYFALIDEADSVLIDEARTPLIIGLIQPNDAASVNLFRWSNRATHQLESEEDYVYEPKKRSSYLTDSGCRKILLMAKPSLLDSIDTERIYKQVEQSLVARFGFLKDRDYVVVDDEVVIVDESTGRMMEGRKWQDGLHQSIEAQEHVPITAATGQAARITVQSFFQNYVHLAGMTGTAALAEKEIRKTYKVSVTSIPTHRPCIREGSQARVFKTMQAKRMAVVEEIERLRLKRCPILVGTPSVEASEALGDLLAMKAIPHQILNAKYHEQEAEIVRKAGEPARVTIATNMAGRGTDILLKDDVRANGGLHVIATEMHTSARIDRQLIGRSARQGDPGHYQFFLSLEDELLRCLELSQIEKLAKSAKADKNGELPAGWLSFFKNTQNFLEKLHRKQRRDMLKQEKNRIEMFHKMGLDPYLEWTE</sequence>
<keyword evidence="8 10" id="KW-0811">Translocation</keyword>
<evidence type="ECO:0000259" key="13">
    <source>
        <dbReference type="PROSITE" id="PS51196"/>
    </source>
</evidence>
<comment type="caution">
    <text evidence="14">The sequence shown here is derived from an EMBL/GenBank/DDBJ whole genome shotgun (WGS) entry which is preliminary data.</text>
</comment>
<comment type="function">
    <text evidence="10">Part of the Sec protein translocase complex. Interacts with the SecYEG preprotein conducting channel. Has a central role in coupling the hydrolysis of ATP to the transfer of proteins into and across the cell membrane, serving as an ATP-driven molecular motor driving the stepwise translocation of polypeptide chains across the membrane.</text>
</comment>
<dbReference type="InterPro" id="IPR011115">
    <property type="entry name" value="SecA_DEAD"/>
</dbReference>
<dbReference type="PROSITE" id="PS01312">
    <property type="entry name" value="SECA"/>
    <property type="match status" value="1"/>
</dbReference>
<evidence type="ECO:0000256" key="10">
    <source>
        <dbReference type="HAMAP-Rule" id="MF_01382"/>
    </source>
</evidence>
<dbReference type="GO" id="GO:0031522">
    <property type="term" value="C:cell envelope Sec protein transport complex"/>
    <property type="evidence" value="ECO:0007669"/>
    <property type="project" value="TreeGrafter"/>
</dbReference>
<dbReference type="GO" id="GO:0005524">
    <property type="term" value="F:ATP binding"/>
    <property type="evidence" value="ECO:0007669"/>
    <property type="project" value="UniProtKB-UniRule"/>
</dbReference>
<dbReference type="Pfam" id="PF07517">
    <property type="entry name" value="SecA_DEAD"/>
    <property type="match status" value="1"/>
</dbReference>
<evidence type="ECO:0000259" key="11">
    <source>
        <dbReference type="PROSITE" id="PS51192"/>
    </source>
</evidence>
<dbReference type="Proteomes" id="UP000263642">
    <property type="component" value="Unassembled WGS sequence"/>
</dbReference>
<accession>A0A3D3R209</accession>
<keyword evidence="3 10" id="KW-0963">Cytoplasm</keyword>
<evidence type="ECO:0000256" key="3">
    <source>
        <dbReference type="ARBA" id="ARBA00022490"/>
    </source>
</evidence>
<evidence type="ECO:0000256" key="7">
    <source>
        <dbReference type="ARBA" id="ARBA00022967"/>
    </source>
</evidence>
<dbReference type="InterPro" id="IPR014001">
    <property type="entry name" value="Helicase_ATP-bd"/>
</dbReference>
<protein>
    <recommendedName>
        <fullName evidence="10">Protein translocase subunit SecA</fullName>
        <ecNumber evidence="10">7.4.2.8</ecNumber>
    </recommendedName>
</protein>
<feature type="domain" description="Helicase ATP-binding" evidence="11">
    <location>
        <begin position="93"/>
        <end position="249"/>
    </location>
</feature>
<evidence type="ECO:0000256" key="4">
    <source>
        <dbReference type="ARBA" id="ARBA00022741"/>
    </source>
</evidence>
<dbReference type="InterPro" id="IPR000185">
    <property type="entry name" value="SecA"/>
</dbReference>
<dbReference type="SUPFAM" id="SSF81767">
    <property type="entry name" value="Pre-protein crosslinking domain of SecA"/>
    <property type="match status" value="1"/>
</dbReference>
<dbReference type="EC" id="7.4.2.8" evidence="10"/>
<feature type="domain" description="Helicase C-terminal" evidence="12">
    <location>
        <begin position="444"/>
        <end position="595"/>
    </location>
</feature>
<dbReference type="GO" id="GO:0006605">
    <property type="term" value="P:protein targeting"/>
    <property type="evidence" value="ECO:0007669"/>
    <property type="project" value="UniProtKB-UniRule"/>
</dbReference>
<keyword evidence="6 10" id="KW-0653">Protein transport</keyword>
<name>A0A3D3R209_9PLAN</name>
<dbReference type="Gene3D" id="3.90.1440.10">
    <property type="entry name" value="SecA, preprotein cross-linking domain"/>
    <property type="match status" value="1"/>
</dbReference>
<comment type="subunit">
    <text evidence="10">Monomer and homodimer. Part of the essential Sec protein translocation apparatus which comprises SecA, SecYEG and auxiliary proteins SecDF. Other proteins may also be involved.</text>
</comment>
<dbReference type="CDD" id="cd18803">
    <property type="entry name" value="SF2_C_secA"/>
    <property type="match status" value="1"/>
</dbReference>
<evidence type="ECO:0000256" key="5">
    <source>
        <dbReference type="ARBA" id="ARBA00022840"/>
    </source>
</evidence>
<proteinExistence type="inferred from homology"/>
<comment type="subcellular location">
    <subcellularLocation>
        <location evidence="10">Cell membrane</location>
        <topology evidence="10">Peripheral membrane protein</topology>
        <orientation evidence="10">Cytoplasmic side</orientation>
    </subcellularLocation>
    <subcellularLocation>
        <location evidence="10">Cytoplasm</location>
    </subcellularLocation>
    <text evidence="10">Distribution is 50-50.</text>
</comment>
<dbReference type="GO" id="GO:0017038">
    <property type="term" value="P:protein import"/>
    <property type="evidence" value="ECO:0007669"/>
    <property type="project" value="InterPro"/>
</dbReference>
<evidence type="ECO:0000256" key="8">
    <source>
        <dbReference type="ARBA" id="ARBA00023010"/>
    </source>
</evidence>
<dbReference type="GO" id="GO:0005829">
    <property type="term" value="C:cytosol"/>
    <property type="evidence" value="ECO:0007669"/>
    <property type="project" value="TreeGrafter"/>
</dbReference>
<reference evidence="14 15" key="1">
    <citation type="journal article" date="2018" name="Nat. Biotechnol.">
        <title>A standardized bacterial taxonomy based on genome phylogeny substantially revises the tree of life.</title>
        <authorList>
            <person name="Parks D.H."/>
            <person name="Chuvochina M."/>
            <person name="Waite D.W."/>
            <person name="Rinke C."/>
            <person name="Skarshewski A."/>
            <person name="Chaumeil P.A."/>
            <person name="Hugenholtz P."/>
        </authorList>
    </citation>
    <scope>NUCLEOTIDE SEQUENCE [LARGE SCALE GENOMIC DNA]</scope>
    <source>
        <strain evidence="14">UBA9375</strain>
    </source>
</reference>
<dbReference type="HAMAP" id="MF_01382">
    <property type="entry name" value="SecA"/>
    <property type="match status" value="1"/>
</dbReference>
<keyword evidence="1 10" id="KW-0813">Transport</keyword>
<dbReference type="PANTHER" id="PTHR30612:SF0">
    <property type="entry name" value="CHLOROPLAST PROTEIN-TRANSPORTING ATPASE"/>
    <property type="match status" value="1"/>
</dbReference>
<dbReference type="InterPro" id="IPR044722">
    <property type="entry name" value="SecA_SF2_C"/>
</dbReference>
<comment type="similarity">
    <text evidence="10">Belongs to the SecA family.</text>
</comment>
<dbReference type="InterPro" id="IPR014018">
    <property type="entry name" value="SecA_motor_DEAD"/>
</dbReference>
<feature type="domain" description="SecA family profile" evidence="13">
    <location>
        <begin position="7"/>
        <end position="597"/>
    </location>
</feature>
<comment type="catalytic activity">
    <reaction evidence="10">
        <text>ATP + H2O + cellular proteinSide 1 = ADP + phosphate + cellular proteinSide 2.</text>
        <dbReference type="EC" id="7.4.2.8"/>
    </reaction>
</comment>
<dbReference type="RefSeq" id="WP_154934188.1">
    <property type="nucleotide sequence ID" value="NZ_CP036341.1"/>
</dbReference>
<dbReference type="InterPro" id="IPR011130">
    <property type="entry name" value="SecA_preprotein_X-link_dom"/>
</dbReference>
<feature type="binding site" evidence="10">
    <location>
        <begin position="109"/>
        <end position="113"/>
    </location>
    <ligand>
        <name>ATP</name>
        <dbReference type="ChEBI" id="CHEBI:30616"/>
    </ligand>
</feature>
<feature type="binding site" evidence="10">
    <location>
        <position position="91"/>
    </location>
    <ligand>
        <name>ATP</name>
        <dbReference type="ChEBI" id="CHEBI:30616"/>
    </ligand>
</feature>
<dbReference type="InterPro" id="IPR001650">
    <property type="entry name" value="Helicase_C-like"/>
</dbReference>
<keyword evidence="2 10" id="KW-1003">Cell membrane</keyword>
<dbReference type="PROSITE" id="PS51196">
    <property type="entry name" value="SECA_MOTOR_DEAD"/>
    <property type="match status" value="1"/>
</dbReference>
<keyword evidence="9 10" id="KW-0472">Membrane</keyword>
<evidence type="ECO:0000256" key="9">
    <source>
        <dbReference type="ARBA" id="ARBA00023136"/>
    </source>
</evidence>
<gene>
    <name evidence="10" type="primary">secA</name>
    <name evidence="14" type="ORF">DIT97_02645</name>
</gene>